<reference evidence="2 3" key="1">
    <citation type="submission" date="2014-08" db="EMBL/GenBank/DDBJ databases">
        <title>Clostridium innocuum, an unnegligible vancomycin-resistant pathogen causing extra-intestinal infections.</title>
        <authorList>
            <person name="Feng Y."/>
            <person name="Chiu C.-H."/>
        </authorList>
    </citation>
    <scope>NUCLEOTIDE SEQUENCE [LARGE SCALE GENOMIC DNA]</scope>
    <source>
        <strain evidence="2 3">AN88</strain>
    </source>
</reference>
<feature type="transmembrane region" description="Helical" evidence="1">
    <location>
        <begin position="51"/>
        <end position="72"/>
    </location>
</feature>
<gene>
    <name evidence="2" type="ORF">CIAN88_01365</name>
</gene>
<keyword evidence="1" id="KW-0472">Membrane</keyword>
<evidence type="ECO:0000256" key="1">
    <source>
        <dbReference type="SAM" id="Phobius"/>
    </source>
</evidence>
<dbReference type="Proteomes" id="UP000030008">
    <property type="component" value="Unassembled WGS sequence"/>
</dbReference>
<feature type="transmembrane region" description="Helical" evidence="1">
    <location>
        <begin position="384"/>
        <end position="403"/>
    </location>
</feature>
<feature type="transmembrane region" description="Helical" evidence="1">
    <location>
        <begin position="175"/>
        <end position="195"/>
    </location>
</feature>
<feature type="transmembrane region" description="Helical" evidence="1">
    <location>
        <begin position="478"/>
        <end position="500"/>
    </location>
</feature>
<accession>A0A099IBJ9</accession>
<proteinExistence type="predicted"/>
<feature type="transmembrane region" description="Helical" evidence="1">
    <location>
        <begin position="215"/>
        <end position="232"/>
    </location>
</feature>
<dbReference type="AlphaFoldDB" id="A0A099IBJ9"/>
<feature type="transmembrane region" description="Helical" evidence="1">
    <location>
        <begin position="264"/>
        <end position="284"/>
    </location>
</feature>
<comment type="caution">
    <text evidence="2">The sequence shown here is derived from an EMBL/GenBank/DDBJ whole genome shotgun (WGS) entry which is preliminary data.</text>
</comment>
<feature type="transmembrane region" description="Helical" evidence="1">
    <location>
        <begin position="151"/>
        <end position="169"/>
    </location>
</feature>
<dbReference type="RefSeq" id="WP_044903512.1">
    <property type="nucleotide sequence ID" value="NZ_JQIF01000006.1"/>
</dbReference>
<name>A0A099IBJ9_CLOIN</name>
<keyword evidence="1" id="KW-1133">Transmembrane helix</keyword>
<feature type="transmembrane region" description="Helical" evidence="1">
    <location>
        <begin position="123"/>
        <end position="144"/>
    </location>
</feature>
<evidence type="ECO:0000313" key="2">
    <source>
        <dbReference type="EMBL" id="KGJ54891.1"/>
    </source>
</evidence>
<feature type="transmembrane region" description="Helical" evidence="1">
    <location>
        <begin position="415"/>
        <end position="434"/>
    </location>
</feature>
<organism evidence="2 3">
    <name type="scientific">Clostridium innocuum</name>
    <dbReference type="NCBI Taxonomy" id="1522"/>
    <lineage>
        <taxon>Bacteria</taxon>
        <taxon>Bacillati</taxon>
        <taxon>Bacillota</taxon>
        <taxon>Clostridia</taxon>
        <taxon>Eubacteriales</taxon>
        <taxon>Clostridiaceae</taxon>
        <taxon>Clostridium</taxon>
    </lineage>
</organism>
<evidence type="ECO:0000313" key="3">
    <source>
        <dbReference type="Proteomes" id="UP000030008"/>
    </source>
</evidence>
<sequence length="647" mass="75902">MNGSNRNLKKFNHFIDRFLYKIKKMQNSEENKRNGKFSNKWFNKPINKKRVIIILACILINLILFLIIYNYFDMYFATNDDYRMRLIVNGGYTGTPSINTVFIKTFISRILCALYSFKNNIPWYGVSMLFSMYITSTYFLWTLISLCRTKYAYTFTSILYIIFFIFIIQKHLREVQFTIVSAFWGFCAIISLLNIIDSWEIKNYANENSIISNVYFYRFHGFVFTLSCVFSYSYREKIFLMTIPLIVYIIAIKSIKNKKLISKLVPIFIIALIGLSVVFIDNAYHTNRKDYKEYNEFNELRSEIYDYNYIPKPYDEYKSFYDSLGLTQADYKVLISKTLDVSDKLNSQTYDKIIEYGKGIYKINIFDRIYKGITQSFEGLTNTIVKFEVMFFVLVLGIAWYIETKIKGFSSISKLLINGTIGYVICGVIVFIIFGRIMPRLTETLILISSTILIYLESKHLSVLNNRLPSISINSNNFYSLLLRVSSIILVLIIFISFIFSNQNRLANQEEVSANNASKLYAINNYAVNNPKNFYFYNAKDFIASSDQVLREQTHIVNTESLGNWLATSPIYYQRNKNYGFEHAIDGLLNRKNVYYACTGDTLNSVKILLESKYDKRLKEVDKFIYNKNKDKIYIYKIVSTKKTKKE</sequence>
<keyword evidence="1" id="KW-0812">Transmembrane</keyword>
<protein>
    <submittedName>
        <fullName evidence="2">Uncharacterized protein</fullName>
    </submittedName>
</protein>
<feature type="transmembrane region" description="Helical" evidence="1">
    <location>
        <begin position="238"/>
        <end position="255"/>
    </location>
</feature>
<dbReference type="EMBL" id="JQIF01000006">
    <property type="protein sequence ID" value="KGJ54891.1"/>
    <property type="molecule type" value="Genomic_DNA"/>
</dbReference>